<protein>
    <submittedName>
        <fullName evidence="1">FixH protein</fullName>
    </submittedName>
</protein>
<evidence type="ECO:0000313" key="1">
    <source>
        <dbReference type="EMBL" id="TCK60677.1"/>
    </source>
</evidence>
<comment type="caution">
    <text evidence="1">The sequence shown here is derived from an EMBL/GenBank/DDBJ whole genome shotgun (WGS) entry which is preliminary data.</text>
</comment>
<name>A0A4R1K9H4_9BACT</name>
<keyword evidence="2" id="KW-1185">Reference proteome</keyword>
<reference evidence="1 2" key="1">
    <citation type="submission" date="2019-03" db="EMBL/GenBank/DDBJ databases">
        <title>Genomic Encyclopedia of Type Strains, Phase IV (KMG-IV): sequencing the most valuable type-strain genomes for metagenomic binning, comparative biology and taxonomic classification.</title>
        <authorList>
            <person name="Goeker M."/>
        </authorList>
    </citation>
    <scope>NUCLEOTIDE SEQUENCE [LARGE SCALE GENOMIC DNA]</scope>
    <source>
        <strain evidence="1 2">DSM 24984</strain>
    </source>
</reference>
<dbReference type="Proteomes" id="UP000294614">
    <property type="component" value="Unassembled WGS sequence"/>
</dbReference>
<dbReference type="AlphaFoldDB" id="A0A4R1K9H4"/>
<gene>
    <name evidence="1" type="ORF">C8D98_1556</name>
</gene>
<organism evidence="1 2">
    <name type="scientific">Seleniivibrio woodruffii</name>
    <dbReference type="NCBI Taxonomy" id="1078050"/>
    <lineage>
        <taxon>Bacteria</taxon>
        <taxon>Pseudomonadati</taxon>
        <taxon>Deferribacterota</taxon>
        <taxon>Deferribacteres</taxon>
        <taxon>Deferribacterales</taxon>
        <taxon>Geovibrionaceae</taxon>
        <taxon>Seleniivibrio</taxon>
    </lineage>
</organism>
<proteinExistence type="predicted"/>
<accession>A0A4R1K9H4</accession>
<sequence length="145" mass="16088">MKVSLIIIFIALLTIAPCIYLGVKYFDGKITESPYETGLEYDKSEKIIKDAGLALENIKAQKNGDKVFIEFAVANAGRVQLVPERFTVGRPASNQEQTELAPQTDANGLYKAEFSTSGYGNYVLELRAKVASDEVALRKNFYINQ</sequence>
<dbReference type="EMBL" id="SMGG01000004">
    <property type="protein sequence ID" value="TCK60677.1"/>
    <property type="molecule type" value="Genomic_DNA"/>
</dbReference>
<dbReference type="OrthoDB" id="9815772at2"/>
<dbReference type="InterPro" id="IPR008620">
    <property type="entry name" value="FixH"/>
</dbReference>
<dbReference type="Pfam" id="PF05751">
    <property type="entry name" value="FixH"/>
    <property type="match status" value="1"/>
</dbReference>
<evidence type="ECO:0000313" key="2">
    <source>
        <dbReference type="Proteomes" id="UP000294614"/>
    </source>
</evidence>
<dbReference type="RefSeq" id="WP_132873548.1">
    <property type="nucleotide sequence ID" value="NZ_JBLJBI010000066.1"/>
</dbReference>